<dbReference type="Pfam" id="PF04438">
    <property type="entry name" value="zf-HIT"/>
    <property type="match status" value="1"/>
</dbReference>
<evidence type="ECO:0000256" key="4">
    <source>
        <dbReference type="SAM" id="MobiDB-lite"/>
    </source>
</evidence>
<evidence type="ECO:0000259" key="5">
    <source>
        <dbReference type="Pfam" id="PF04438"/>
    </source>
</evidence>
<dbReference type="OrthoDB" id="74807at2759"/>
<organism evidence="6 7">
    <name type="scientific">Ophiocordyceps camponoti-floridani</name>
    <dbReference type="NCBI Taxonomy" id="2030778"/>
    <lineage>
        <taxon>Eukaryota</taxon>
        <taxon>Fungi</taxon>
        <taxon>Dikarya</taxon>
        <taxon>Ascomycota</taxon>
        <taxon>Pezizomycotina</taxon>
        <taxon>Sordariomycetes</taxon>
        <taxon>Hypocreomycetidae</taxon>
        <taxon>Hypocreales</taxon>
        <taxon>Ophiocordycipitaceae</taxon>
        <taxon>Ophiocordyceps</taxon>
    </lineage>
</organism>
<dbReference type="CDD" id="cd21437">
    <property type="entry name" value="zf-HIT_ZNHIT1_like"/>
    <property type="match status" value="1"/>
</dbReference>
<protein>
    <submittedName>
        <fullName evidence="6">HIT zinc finger family protein</fullName>
    </submittedName>
</protein>
<reference evidence="6 7" key="1">
    <citation type="journal article" date="2020" name="G3 (Bethesda)">
        <title>Genetic Underpinnings of Host Manipulation by Ophiocordyceps as Revealed by Comparative Transcriptomics.</title>
        <authorList>
            <person name="Will I."/>
            <person name="Das B."/>
            <person name="Trinh T."/>
            <person name="Brachmann A."/>
            <person name="Ohm R.A."/>
            <person name="de Bekker C."/>
        </authorList>
    </citation>
    <scope>NUCLEOTIDE SEQUENCE [LARGE SCALE GENOMIC DNA]</scope>
    <source>
        <strain evidence="6 7">EC05</strain>
    </source>
</reference>
<gene>
    <name evidence="6" type="ORF">GQ602_004359</name>
</gene>
<dbReference type="PANTHER" id="PTHR13093">
    <property type="entry name" value="ZINC FINGER HIT DOMAIN CONTAINING PROTEIN 1"/>
    <property type="match status" value="1"/>
</dbReference>
<dbReference type="AlphaFoldDB" id="A0A8H4Q6L0"/>
<dbReference type="InterPro" id="IPR007529">
    <property type="entry name" value="Znf_HIT"/>
</dbReference>
<evidence type="ECO:0000256" key="3">
    <source>
        <dbReference type="ARBA" id="ARBA00022833"/>
    </source>
</evidence>
<keyword evidence="2" id="KW-0863">Zinc-finger</keyword>
<sequence>MNNFGVIEVTGGKTTSAPGWAYVPDVGTGPVPGAAPQAGNRKRARSGPRLSLGDVSARQEAKTRKEVEALDRDGGRDNSIPLPVRSGRAQAKHTPNVRKILQSQKTFANHLDDFLAMQALAEASAAQAQSSGAKTTTGSGSGAARRPSSRQRRIAAAAKRQASTTTMTTTTTTTTTTPTMEAGGETGTWTMNDDDEDALLASRVPEIPSEEELQRLLAMPSLSYLEARGVWGDDDGRYPVRTFCEVCGYWGRVRCIKCGARVCALDCLEAHREGCVTRYGL</sequence>
<feature type="region of interest" description="Disordered" evidence="4">
    <location>
        <begin position="128"/>
        <end position="188"/>
    </location>
</feature>
<feature type="compositionally biased region" description="Low complexity" evidence="4">
    <location>
        <begin position="128"/>
        <end position="146"/>
    </location>
</feature>
<keyword evidence="1" id="KW-0479">Metal-binding</keyword>
<evidence type="ECO:0000256" key="2">
    <source>
        <dbReference type="ARBA" id="ARBA00022771"/>
    </source>
</evidence>
<feature type="domain" description="HIT-type" evidence="5">
    <location>
        <begin position="241"/>
        <end position="268"/>
    </location>
</feature>
<feature type="region of interest" description="Disordered" evidence="4">
    <location>
        <begin position="28"/>
        <end position="95"/>
    </location>
</feature>
<keyword evidence="7" id="KW-1185">Reference proteome</keyword>
<keyword evidence="3" id="KW-0862">Zinc</keyword>
<evidence type="ECO:0000256" key="1">
    <source>
        <dbReference type="ARBA" id="ARBA00022723"/>
    </source>
</evidence>
<dbReference type="GO" id="GO:0006338">
    <property type="term" value="P:chromatin remodeling"/>
    <property type="evidence" value="ECO:0007669"/>
    <property type="project" value="InterPro"/>
</dbReference>
<accession>A0A8H4Q6L0</accession>
<name>A0A8H4Q6L0_9HYPO</name>
<dbReference type="EMBL" id="JAACLJ010000004">
    <property type="protein sequence ID" value="KAF4587666.1"/>
    <property type="molecule type" value="Genomic_DNA"/>
</dbReference>
<comment type="caution">
    <text evidence="6">The sequence shown here is derived from an EMBL/GenBank/DDBJ whole genome shotgun (WGS) entry which is preliminary data.</text>
</comment>
<evidence type="ECO:0000313" key="7">
    <source>
        <dbReference type="Proteomes" id="UP000562929"/>
    </source>
</evidence>
<dbReference type="Proteomes" id="UP000562929">
    <property type="component" value="Unassembled WGS sequence"/>
</dbReference>
<feature type="compositionally biased region" description="Basic and acidic residues" evidence="4">
    <location>
        <begin position="57"/>
        <end position="76"/>
    </location>
</feature>
<dbReference type="InterPro" id="IPR039723">
    <property type="entry name" value="Vps71/ZNHIT1"/>
</dbReference>
<evidence type="ECO:0000313" key="6">
    <source>
        <dbReference type="EMBL" id="KAF4587666.1"/>
    </source>
</evidence>
<feature type="compositionally biased region" description="Low complexity" evidence="4">
    <location>
        <begin position="154"/>
        <end position="183"/>
    </location>
</feature>
<dbReference type="GO" id="GO:0005634">
    <property type="term" value="C:nucleus"/>
    <property type="evidence" value="ECO:0007669"/>
    <property type="project" value="UniProtKB-ARBA"/>
</dbReference>
<proteinExistence type="predicted"/>
<dbReference type="GO" id="GO:0008270">
    <property type="term" value="F:zinc ion binding"/>
    <property type="evidence" value="ECO:0007669"/>
    <property type="project" value="UniProtKB-KW"/>
</dbReference>